<dbReference type="Pfam" id="PF23439">
    <property type="entry name" value="DUF7124"/>
    <property type="match status" value="1"/>
</dbReference>
<dbReference type="RefSeq" id="WP_229115346.1">
    <property type="nucleotide sequence ID" value="NZ_CP064787.1"/>
</dbReference>
<dbReference type="AlphaFoldDB" id="A0A897N585"/>
<evidence type="ECO:0000313" key="2">
    <source>
        <dbReference type="EMBL" id="QSG05516.1"/>
    </source>
</evidence>
<gene>
    <name evidence="2" type="ORF">HSR121_1169</name>
</gene>
<proteinExistence type="predicted"/>
<dbReference type="GeneID" id="68854784"/>
<sequence length="142" mass="15982">MSADSNTDDGELTLAFSLAAVERLEDPTAVFEDAQTWSRAVGLIDDDTDRIERLVEQHDLRQDFDLRGRDRWLTLEEVRETTSTPRHVYVGASDDDMRVSTMFDWEYVRVTEAAEKADWAVAEPSESGGLARLLSAVRGLFG</sequence>
<reference evidence="2" key="1">
    <citation type="submission" date="2020-11" db="EMBL/GenBank/DDBJ databases">
        <title>Carbohydrate-dependent, anaerobic sulfur respiration: A novel catabolism in halophilic archaea.</title>
        <authorList>
            <person name="Sorokin D.Y."/>
            <person name="Messina E."/>
            <person name="Smedile F."/>
            <person name="La Cono V."/>
            <person name="Hallsworth J.E."/>
            <person name="Yakimov M.M."/>
        </authorList>
    </citation>
    <scope>NUCLEOTIDE SEQUENCE</scope>
    <source>
        <strain evidence="2">HSR12-1</strain>
    </source>
</reference>
<dbReference type="EMBL" id="CP064787">
    <property type="protein sequence ID" value="QSG05516.1"/>
    <property type="molecule type" value="Genomic_DNA"/>
</dbReference>
<protein>
    <recommendedName>
        <fullName evidence="1">DUF7124 domain-containing protein</fullName>
    </recommendedName>
</protein>
<feature type="domain" description="DUF7124" evidence="1">
    <location>
        <begin position="12"/>
        <end position="120"/>
    </location>
</feature>
<evidence type="ECO:0000259" key="1">
    <source>
        <dbReference type="Pfam" id="PF23439"/>
    </source>
</evidence>
<name>A0A897N585_9EURY</name>
<dbReference type="Proteomes" id="UP000663525">
    <property type="component" value="Chromosome"/>
</dbReference>
<dbReference type="InterPro" id="IPR055548">
    <property type="entry name" value="DUF7124"/>
</dbReference>
<accession>A0A897N585</accession>
<organism evidence="2 3">
    <name type="scientific">Halapricum desulfuricans</name>
    <dbReference type="NCBI Taxonomy" id="2841257"/>
    <lineage>
        <taxon>Archaea</taxon>
        <taxon>Methanobacteriati</taxon>
        <taxon>Methanobacteriota</taxon>
        <taxon>Stenosarchaea group</taxon>
        <taxon>Halobacteria</taxon>
        <taxon>Halobacteriales</taxon>
        <taxon>Haloarculaceae</taxon>
        <taxon>Halapricum</taxon>
    </lineage>
</organism>
<evidence type="ECO:0000313" key="3">
    <source>
        <dbReference type="Proteomes" id="UP000663525"/>
    </source>
</evidence>